<dbReference type="CDD" id="cd01398">
    <property type="entry name" value="RPI_A"/>
    <property type="match status" value="1"/>
</dbReference>
<gene>
    <name evidence="3" type="primary">rpiA</name>
    <name evidence="4" type="ORF">IV52_GL000752</name>
</gene>
<dbReference type="FunFam" id="3.40.50.1360:FF:000001">
    <property type="entry name" value="Ribose-5-phosphate isomerase A"/>
    <property type="match status" value="1"/>
</dbReference>
<dbReference type="SUPFAM" id="SSF75445">
    <property type="entry name" value="D-ribose-5-phosphate isomerase (RpiA), lid domain"/>
    <property type="match status" value="1"/>
</dbReference>
<sequence length="251" mass="28198">MTKLKKPRKIKYNLKNERLRGQSMDSEIVKQQKAQVGREAVNYIHDGMVIGIGSGSTMWYLVEELGKRVKAGLNIIGVPTSNFTKKHAEKLGIPIKDIDDVDHIDLTIDGADQIDANYQGIKGGGASHLMEKIVATNSTKNMWIVDETKMVPTLNYPVPLEVIPYGSKQLEKKLKKMGLNPRLRYKDNGEFVRTDSNNYIIDLYLPHINNPTKLAEQLDTMVGIVEHGLFLDIVNTIIVQHPDGPQIIEAR</sequence>
<evidence type="ECO:0000313" key="5">
    <source>
        <dbReference type="Proteomes" id="UP000051565"/>
    </source>
</evidence>
<dbReference type="STRING" id="53444.AYR59_00135"/>
<dbReference type="EMBL" id="JQBT01000032">
    <property type="protein sequence ID" value="KRN79343.1"/>
    <property type="molecule type" value="Genomic_DNA"/>
</dbReference>
<comment type="function">
    <text evidence="3">Catalyzes the reversible conversion of ribose-5-phosphate to ribulose 5-phosphate.</text>
</comment>
<dbReference type="GO" id="GO:0006014">
    <property type="term" value="P:D-ribose metabolic process"/>
    <property type="evidence" value="ECO:0007669"/>
    <property type="project" value="TreeGrafter"/>
</dbReference>
<evidence type="ECO:0000256" key="3">
    <source>
        <dbReference type="HAMAP-Rule" id="MF_00170"/>
    </source>
</evidence>
<dbReference type="PANTHER" id="PTHR11934:SF0">
    <property type="entry name" value="RIBOSE-5-PHOSPHATE ISOMERASE"/>
    <property type="match status" value="1"/>
</dbReference>
<comment type="pathway">
    <text evidence="3">Carbohydrate degradation; pentose phosphate pathway; D-ribose 5-phosphate from D-ribulose 5-phosphate (non-oxidative stage): step 1/1.</text>
</comment>
<comment type="caution">
    <text evidence="4">The sequence shown here is derived from an EMBL/GenBank/DDBJ whole genome shotgun (WGS) entry which is preliminary data.</text>
</comment>
<evidence type="ECO:0000313" key="4">
    <source>
        <dbReference type="EMBL" id="KRN79343.1"/>
    </source>
</evidence>
<comment type="subunit">
    <text evidence="3">Homodimer.</text>
</comment>
<feature type="binding site" evidence="3">
    <location>
        <begin position="109"/>
        <end position="112"/>
    </location>
    <ligand>
        <name>substrate</name>
    </ligand>
</feature>
<dbReference type="SUPFAM" id="SSF100950">
    <property type="entry name" value="NagB/RpiA/CoA transferase-like"/>
    <property type="match status" value="1"/>
</dbReference>
<dbReference type="InterPro" id="IPR037171">
    <property type="entry name" value="NagB/RpiA_transferase-like"/>
</dbReference>
<dbReference type="EC" id="5.3.1.6" evidence="3"/>
<reference evidence="4 5" key="1">
    <citation type="journal article" date="2015" name="Genome Announc.">
        <title>Expanding the biotechnology potential of lactobacilli through comparative genomics of 213 strains and associated genera.</title>
        <authorList>
            <person name="Sun Z."/>
            <person name="Harris H.M."/>
            <person name="McCann A."/>
            <person name="Guo C."/>
            <person name="Argimon S."/>
            <person name="Zhang W."/>
            <person name="Yang X."/>
            <person name="Jeffery I.B."/>
            <person name="Cooney J.C."/>
            <person name="Kagawa T.F."/>
            <person name="Liu W."/>
            <person name="Song Y."/>
            <person name="Salvetti E."/>
            <person name="Wrobel A."/>
            <person name="Rasinkangas P."/>
            <person name="Parkhill J."/>
            <person name="Rea M.C."/>
            <person name="O'Sullivan O."/>
            <person name="Ritari J."/>
            <person name="Douillard F.P."/>
            <person name="Paul Ross R."/>
            <person name="Yang R."/>
            <person name="Briner A.E."/>
            <person name="Felis G.E."/>
            <person name="de Vos W.M."/>
            <person name="Barrangou R."/>
            <person name="Klaenhammer T.R."/>
            <person name="Caufield P.W."/>
            <person name="Cui Y."/>
            <person name="Zhang H."/>
            <person name="O'Toole P.W."/>
        </authorList>
    </citation>
    <scope>NUCLEOTIDE SEQUENCE [LARGE SCALE GENOMIC DNA]</scope>
    <source>
        <strain evidence="4 5">DSM 20690</strain>
    </source>
</reference>
<dbReference type="Gene3D" id="3.30.70.260">
    <property type="match status" value="1"/>
</dbReference>
<dbReference type="NCBIfam" id="NF001924">
    <property type="entry name" value="PRK00702.1"/>
    <property type="match status" value="1"/>
</dbReference>
<evidence type="ECO:0000256" key="2">
    <source>
        <dbReference type="ARBA" id="ARBA00023235"/>
    </source>
</evidence>
<dbReference type="HAMAP" id="MF_00170">
    <property type="entry name" value="Rib_5P_isom_A"/>
    <property type="match status" value="1"/>
</dbReference>
<accession>A0A0R2JQE2</accession>
<dbReference type="Gene3D" id="3.40.50.1360">
    <property type="match status" value="1"/>
</dbReference>
<feature type="binding site" evidence="3">
    <location>
        <position position="149"/>
    </location>
    <ligand>
        <name>substrate</name>
    </ligand>
</feature>
<feature type="active site" description="Proton acceptor" evidence="3">
    <location>
        <position position="131"/>
    </location>
</feature>
<dbReference type="NCBIfam" id="TIGR00021">
    <property type="entry name" value="rpiA"/>
    <property type="match status" value="1"/>
</dbReference>
<keyword evidence="2 3" id="KW-0413">Isomerase</keyword>
<comment type="catalytic activity">
    <reaction evidence="1 3">
        <text>aldehydo-D-ribose 5-phosphate = D-ribulose 5-phosphate</text>
        <dbReference type="Rhea" id="RHEA:14657"/>
        <dbReference type="ChEBI" id="CHEBI:58121"/>
        <dbReference type="ChEBI" id="CHEBI:58273"/>
        <dbReference type="EC" id="5.3.1.6"/>
    </reaction>
</comment>
<dbReference type="AlphaFoldDB" id="A0A0R2JQE2"/>
<comment type="similarity">
    <text evidence="3">Belongs to the ribose 5-phosphate isomerase family.</text>
</comment>
<evidence type="ECO:0000256" key="1">
    <source>
        <dbReference type="ARBA" id="ARBA00001713"/>
    </source>
</evidence>
<organism evidence="4 5">
    <name type="scientific">Fructilactobacillus lindneri DSM 20690 = JCM 11027</name>
    <dbReference type="NCBI Taxonomy" id="1122148"/>
    <lineage>
        <taxon>Bacteria</taxon>
        <taxon>Bacillati</taxon>
        <taxon>Bacillota</taxon>
        <taxon>Bacilli</taxon>
        <taxon>Lactobacillales</taxon>
        <taxon>Lactobacillaceae</taxon>
        <taxon>Fructilactobacillus</taxon>
    </lineage>
</organism>
<feature type="binding site" evidence="3">
    <location>
        <begin position="54"/>
        <end position="57"/>
    </location>
    <ligand>
        <name>substrate</name>
    </ligand>
</feature>
<dbReference type="GO" id="GO:0004751">
    <property type="term" value="F:ribose-5-phosphate isomerase activity"/>
    <property type="evidence" value="ECO:0007669"/>
    <property type="project" value="UniProtKB-UniRule"/>
</dbReference>
<dbReference type="Proteomes" id="UP000051565">
    <property type="component" value="Unassembled WGS sequence"/>
</dbReference>
<dbReference type="PANTHER" id="PTHR11934">
    <property type="entry name" value="RIBOSE-5-PHOSPHATE ISOMERASE"/>
    <property type="match status" value="1"/>
</dbReference>
<dbReference type="InterPro" id="IPR020672">
    <property type="entry name" value="Ribose5P_isomerase_typA_subgr"/>
</dbReference>
<dbReference type="Pfam" id="PF06026">
    <property type="entry name" value="Rib_5-P_isom_A"/>
    <property type="match status" value="1"/>
</dbReference>
<proteinExistence type="inferred from homology"/>
<keyword evidence="5" id="KW-1185">Reference proteome</keyword>
<dbReference type="InterPro" id="IPR004788">
    <property type="entry name" value="Ribose5P_isomerase_type_A"/>
</dbReference>
<dbReference type="PATRIC" id="fig|1122148.6.peg.775"/>
<feature type="binding site" evidence="3">
    <location>
        <begin position="122"/>
        <end position="125"/>
    </location>
    <ligand>
        <name>substrate</name>
    </ligand>
</feature>
<dbReference type="GO" id="GO:0009052">
    <property type="term" value="P:pentose-phosphate shunt, non-oxidative branch"/>
    <property type="evidence" value="ECO:0007669"/>
    <property type="project" value="UniProtKB-UniRule"/>
</dbReference>
<name>A0A0R2JQE2_9LACO</name>
<dbReference type="UniPathway" id="UPA00115">
    <property type="reaction ID" value="UER00412"/>
</dbReference>
<dbReference type="GO" id="GO:0005829">
    <property type="term" value="C:cytosol"/>
    <property type="evidence" value="ECO:0007669"/>
    <property type="project" value="TreeGrafter"/>
</dbReference>
<protein>
    <recommendedName>
        <fullName evidence="3">Ribose-5-phosphate isomerase A</fullName>
        <ecNumber evidence="3">5.3.1.6</ecNumber>
    </recommendedName>
    <alternativeName>
        <fullName evidence="3">Phosphoriboisomerase A</fullName>
        <shortName evidence="3">PRI</shortName>
    </alternativeName>
</protein>